<dbReference type="EMBL" id="JBICBT010001044">
    <property type="protein sequence ID" value="KAL3086405.1"/>
    <property type="molecule type" value="Genomic_DNA"/>
</dbReference>
<evidence type="ECO:0000313" key="1">
    <source>
        <dbReference type="EMBL" id="KAL3086405.1"/>
    </source>
</evidence>
<sequence>MASSLTTEKCCKLFNTKQMECQFDGTEAGKCAFCVKLPCKFGAVNCAEEVSISCINPQELEKCCKARDNECCVCVLCEKNKVMKVLVECCGKRTETSAEAGKALCICVPKIGGGKCGGQVQVKQCDAQLVDECCAANTESGDCCCVCLSCNDQKCVVTVRCPAGEAKSTGPTCTASKCESAKCC</sequence>
<evidence type="ECO:0000313" key="2">
    <source>
        <dbReference type="Proteomes" id="UP001620626"/>
    </source>
</evidence>
<dbReference type="Proteomes" id="UP001620626">
    <property type="component" value="Unassembled WGS sequence"/>
</dbReference>
<proteinExistence type="predicted"/>
<reference evidence="1 2" key="1">
    <citation type="submission" date="2024-10" db="EMBL/GenBank/DDBJ databases">
        <authorList>
            <person name="Kim D."/>
        </authorList>
    </citation>
    <scope>NUCLEOTIDE SEQUENCE [LARGE SCALE GENOMIC DNA]</scope>
    <source>
        <strain evidence="1">BH-2024</strain>
    </source>
</reference>
<keyword evidence="2" id="KW-1185">Reference proteome</keyword>
<organism evidence="1 2">
    <name type="scientific">Heterodera trifolii</name>
    <dbReference type="NCBI Taxonomy" id="157864"/>
    <lineage>
        <taxon>Eukaryota</taxon>
        <taxon>Metazoa</taxon>
        <taxon>Ecdysozoa</taxon>
        <taxon>Nematoda</taxon>
        <taxon>Chromadorea</taxon>
        <taxon>Rhabditida</taxon>
        <taxon>Tylenchina</taxon>
        <taxon>Tylenchomorpha</taxon>
        <taxon>Tylenchoidea</taxon>
        <taxon>Heteroderidae</taxon>
        <taxon>Heteroderinae</taxon>
        <taxon>Heterodera</taxon>
    </lineage>
</organism>
<dbReference type="AlphaFoldDB" id="A0ABD2J5R9"/>
<protein>
    <submittedName>
        <fullName evidence="1">Uncharacterized protein</fullName>
    </submittedName>
</protein>
<accession>A0ABD2J5R9</accession>
<comment type="caution">
    <text evidence="1">The sequence shown here is derived from an EMBL/GenBank/DDBJ whole genome shotgun (WGS) entry which is preliminary data.</text>
</comment>
<gene>
    <name evidence="1" type="ORF">niasHT_033523</name>
</gene>
<name>A0ABD2J5R9_9BILA</name>